<evidence type="ECO:0000259" key="6">
    <source>
        <dbReference type="Pfam" id="PF00852"/>
    </source>
</evidence>
<comment type="subcellular location">
    <subcellularLocation>
        <location evidence="5">Golgi apparatus</location>
        <location evidence="5">Golgi stack membrane</location>
        <topology evidence="5">Single-pass type II membrane protein</topology>
    </subcellularLocation>
</comment>
<evidence type="ECO:0000256" key="1">
    <source>
        <dbReference type="ARBA" id="ARBA00004922"/>
    </source>
</evidence>
<evidence type="ECO:0000256" key="4">
    <source>
        <dbReference type="ARBA" id="ARBA00022679"/>
    </source>
</evidence>
<reference evidence="7 8" key="1">
    <citation type="submission" date="2024-02" db="EMBL/GenBank/DDBJ databases">
        <authorList>
            <person name="Daric V."/>
            <person name="Darras S."/>
        </authorList>
    </citation>
    <scope>NUCLEOTIDE SEQUENCE [LARGE SCALE GENOMIC DNA]</scope>
</reference>
<keyword evidence="3 5" id="KW-0328">Glycosyltransferase</keyword>
<dbReference type="Pfam" id="PF00852">
    <property type="entry name" value="Glyco_transf_10"/>
    <property type="match status" value="1"/>
</dbReference>
<feature type="domain" description="Fucosyltransferase C-terminal" evidence="6">
    <location>
        <begin position="37"/>
        <end position="213"/>
    </location>
</feature>
<name>A0ABP0F887_CLALP</name>
<gene>
    <name evidence="7" type="ORF">CVLEPA_LOCUS4219</name>
</gene>
<organism evidence="7 8">
    <name type="scientific">Clavelina lepadiformis</name>
    <name type="common">Light-bulb sea squirt</name>
    <name type="synonym">Ascidia lepadiformis</name>
    <dbReference type="NCBI Taxonomy" id="159417"/>
    <lineage>
        <taxon>Eukaryota</taxon>
        <taxon>Metazoa</taxon>
        <taxon>Chordata</taxon>
        <taxon>Tunicata</taxon>
        <taxon>Ascidiacea</taxon>
        <taxon>Aplousobranchia</taxon>
        <taxon>Clavelinidae</taxon>
        <taxon>Clavelina</taxon>
    </lineage>
</organism>
<protein>
    <recommendedName>
        <fullName evidence="5">Fucosyltransferase</fullName>
        <ecNumber evidence="5">2.4.1.-</ecNumber>
    </recommendedName>
</protein>
<comment type="similarity">
    <text evidence="2 5">Belongs to the glycosyltransferase 10 family.</text>
</comment>
<keyword evidence="5" id="KW-0472">Membrane</keyword>
<keyword evidence="4 5" id="KW-0808">Transferase</keyword>
<dbReference type="Gene3D" id="3.40.50.11660">
    <property type="entry name" value="Glycosyl transferase family 10, C-terminal domain"/>
    <property type="match status" value="1"/>
</dbReference>
<dbReference type="InterPro" id="IPR055270">
    <property type="entry name" value="Glyco_tran_10_C"/>
</dbReference>
<keyword evidence="5" id="KW-0333">Golgi apparatus</keyword>
<comment type="pathway">
    <text evidence="1">Protein modification; protein glycosylation.</text>
</comment>
<dbReference type="PANTHER" id="PTHR11929">
    <property type="entry name" value="ALPHA- 1,3 -FUCOSYLTRANSFERASE"/>
    <property type="match status" value="1"/>
</dbReference>
<evidence type="ECO:0000313" key="8">
    <source>
        <dbReference type="Proteomes" id="UP001642483"/>
    </source>
</evidence>
<evidence type="ECO:0000313" key="7">
    <source>
        <dbReference type="EMBL" id="CAK8674522.1"/>
    </source>
</evidence>
<keyword evidence="8" id="KW-1185">Reference proteome</keyword>
<dbReference type="EMBL" id="CAWYQH010000013">
    <property type="protein sequence ID" value="CAK8674522.1"/>
    <property type="molecule type" value="Genomic_DNA"/>
</dbReference>
<dbReference type="InterPro" id="IPR001503">
    <property type="entry name" value="Glyco_trans_10"/>
</dbReference>
<dbReference type="PANTHER" id="PTHR11929:SF145">
    <property type="entry name" value="ALPHA-(1,3)-FUCOSYLTRANSFERASE FUT-1"/>
    <property type="match status" value="1"/>
</dbReference>
<dbReference type="EC" id="2.4.1.-" evidence="5"/>
<comment type="caution">
    <text evidence="7">The sequence shown here is derived from an EMBL/GenBank/DDBJ whole genome shotgun (WGS) entry which is preliminary data.</text>
</comment>
<sequence>MLTSSLFLRRDSDFYRPYLASSQIKNNIRKYRDIHKKNKTRFGAWIVSNCGNTSGAKRRMDLYRNLTKVGLRIDVAGRCFHRDLSPRRGTAAFFSMLHKYKFYFSFENSYHCRDYITEKFYSHGLAAGTVPVVTGPRRENYEAVAPPYSFIHADDFDSPKALVEYLKYLDSNDTAYKEYFAWRDKLLEDDDLLQKYQLHETSHCQLCRYLHGIDTGPMSHQAIYLDADSSRDEGDDKVIVLKTMKEMKVKSIKNWWYNSEDADCI</sequence>
<keyword evidence="5" id="KW-0812">Transmembrane</keyword>
<dbReference type="SUPFAM" id="SSF53756">
    <property type="entry name" value="UDP-Glycosyltransferase/glycogen phosphorylase"/>
    <property type="match status" value="1"/>
</dbReference>
<dbReference type="Proteomes" id="UP001642483">
    <property type="component" value="Unassembled WGS sequence"/>
</dbReference>
<evidence type="ECO:0000256" key="5">
    <source>
        <dbReference type="RuleBase" id="RU003832"/>
    </source>
</evidence>
<dbReference type="InterPro" id="IPR038577">
    <property type="entry name" value="GT10-like_C_sf"/>
</dbReference>
<evidence type="ECO:0000256" key="2">
    <source>
        <dbReference type="ARBA" id="ARBA00008919"/>
    </source>
</evidence>
<accession>A0ABP0F887</accession>
<evidence type="ECO:0000256" key="3">
    <source>
        <dbReference type="ARBA" id="ARBA00022676"/>
    </source>
</evidence>
<proteinExistence type="inferred from homology"/>